<dbReference type="AlphaFoldDB" id="A0A239HPB1"/>
<feature type="domain" description="Response regulatory" evidence="10">
    <location>
        <begin position="76"/>
        <end position="189"/>
    </location>
</feature>
<reference evidence="12 13" key="1">
    <citation type="submission" date="2017-06" db="EMBL/GenBank/DDBJ databases">
        <authorList>
            <person name="Kim H.J."/>
            <person name="Triplett B.A."/>
        </authorList>
    </citation>
    <scope>NUCLEOTIDE SEQUENCE [LARGE SCALE GENOMIC DNA]</scope>
    <source>
        <strain evidence="12 13">U15</strain>
    </source>
</reference>
<dbReference type="InterPro" id="IPR001789">
    <property type="entry name" value="Sig_transdc_resp-reg_receiver"/>
</dbReference>
<dbReference type="GO" id="GO:0006355">
    <property type="term" value="P:regulation of DNA-templated transcription"/>
    <property type="evidence" value="ECO:0007669"/>
    <property type="project" value="InterPro"/>
</dbReference>
<dbReference type="PROSITE" id="PS50110">
    <property type="entry name" value="RESPONSE_REGULATORY"/>
    <property type="match status" value="1"/>
</dbReference>
<dbReference type="InterPro" id="IPR039420">
    <property type="entry name" value="WalR-like"/>
</dbReference>
<evidence type="ECO:0000259" key="10">
    <source>
        <dbReference type="PROSITE" id="PS50110"/>
    </source>
</evidence>
<dbReference type="CDD" id="cd00383">
    <property type="entry name" value="trans_reg_C"/>
    <property type="match status" value="1"/>
</dbReference>
<evidence type="ECO:0000256" key="3">
    <source>
        <dbReference type="ARBA" id="ARBA00022553"/>
    </source>
</evidence>
<keyword evidence="13" id="KW-1185">Reference proteome</keyword>
<dbReference type="SMART" id="SM00862">
    <property type="entry name" value="Trans_reg_C"/>
    <property type="match status" value="1"/>
</dbReference>
<evidence type="ECO:0000256" key="5">
    <source>
        <dbReference type="ARBA" id="ARBA00023015"/>
    </source>
</evidence>
<dbReference type="SUPFAM" id="SSF46894">
    <property type="entry name" value="C-terminal effector domain of the bipartite response regulators"/>
    <property type="match status" value="1"/>
</dbReference>
<keyword evidence="4" id="KW-0902">Two-component regulatory system</keyword>
<dbReference type="GO" id="GO:0032993">
    <property type="term" value="C:protein-DNA complex"/>
    <property type="evidence" value="ECO:0007669"/>
    <property type="project" value="TreeGrafter"/>
</dbReference>
<dbReference type="InterPro" id="IPR001867">
    <property type="entry name" value="OmpR/PhoB-type_DNA-bd"/>
</dbReference>
<evidence type="ECO:0000256" key="2">
    <source>
        <dbReference type="ARBA" id="ARBA00022490"/>
    </source>
</evidence>
<sequence length="301" mass="33931">MAGNDPRWKNLARRGVKIGKEALSHFQCAISVEENRVNAGKGSANFGKESPRYDGGKSGCRYHAAVKTALERDMNRVLLIDDDVELVEMLREYLEQDGYAVHAEHDGRSGLREALTGRYDIAVLDVMMPGQNGVETLRQLRRDSHLPVLMLTAKGDDTDRILGLEMGADDYVPKPCTPRELSARIRAILRRARPAPEERRADQLAFGLLEMWPEQRRAAWGGRQVELTSTEFNLLEVLLRNPGRTVSKQELSEKALGRPLARFDRNIDVHMSSLRQKLGTLPDGRSCIHTVHRQGYLLIKD</sequence>
<dbReference type="Proteomes" id="UP000198284">
    <property type="component" value="Unassembled WGS sequence"/>
</dbReference>
<evidence type="ECO:0000313" key="12">
    <source>
        <dbReference type="EMBL" id="SNS82995.1"/>
    </source>
</evidence>
<name>A0A239HPB1_9BURK</name>
<dbReference type="Gene3D" id="1.10.10.10">
    <property type="entry name" value="Winged helix-like DNA-binding domain superfamily/Winged helix DNA-binding domain"/>
    <property type="match status" value="1"/>
</dbReference>
<evidence type="ECO:0000256" key="4">
    <source>
        <dbReference type="ARBA" id="ARBA00023012"/>
    </source>
</evidence>
<dbReference type="GO" id="GO:0000156">
    <property type="term" value="F:phosphorelay response regulator activity"/>
    <property type="evidence" value="ECO:0007669"/>
    <property type="project" value="TreeGrafter"/>
</dbReference>
<gene>
    <name evidence="12" type="ORF">SAMN06265795_10789</name>
</gene>
<dbReference type="PANTHER" id="PTHR48111:SF39">
    <property type="entry name" value="TRANSCRIPTIONAL REGULATORY PROTEIN CPXR"/>
    <property type="match status" value="1"/>
</dbReference>
<evidence type="ECO:0000256" key="1">
    <source>
        <dbReference type="ARBA" id="ARBA00004496"/>
    </source>
</evidence>
<evidence type="ECO:0000256" key="8">
    <source>
        <dbReference type="PROSITE-ProRule" id="PRU00169"/>
    </source>
</evidence>
<evidence type="ECO:0000256" key="7">
    <source>
        <dbReference type="ARBA" id="ARBA00023163"/>
    </source>
</evidence>
<keyword evidence="5" id="KW-0805">Transcription regulation</keyword>
<keyword evidence="6 9" id="KW-0238">DNA-binding</keyword>
<evidence type="ECO:0000313" key="13">
    <source>
        <dbReference type="Proteomes" id="UP000198284"/>
    </source>
</evidence>
<accession>A0A239HPB1</accession>
<dbReference type="InterPro" id="IPR011006">
    <property type="entry name" value="CheY-like_superfamily"/>
</dbReference>
<keyword evidence="3 8" id="KW-0597">Phosphoprotein</keyword>
<protein>
    <submittedName>
        <fullName evidence="12">Two-component system, OmpR family, response regulator CpxR</fullName>
    </submittedName>
</protein>
<organism evidence="12 13">
    <name type="scientific">Noviherbaspirillum humi</name>
    <dbReference type="NCBI Taxonomy" id="1688639"/>
    <lineage>
        <taxon>Bacteria</taxon>
        <taxon>Pseudomonadati</taxon>
        <taxon>Pseudomonadota</taxon>
        <taxon>Betaproteobacteria</taxon>
        <taxon>Burkholderiales</taxon>
        <taxon>Oxalobacteraceae</taxon>
        <taxon>Noviherbaspirillum</taxon>
    </lineage>
</organism>
<comment type="subcellular location">
    <subcellularLocation>
        <location evidence="1">Cytoplasm</location>
    </subcellularLocation>
</comment>
<feature type="DNA-binding region" description="OmpR/PhoB-type" evidence="9">
    <location>
        <begin position="201"/>
        <end position="300"/>
    </location>
</feature>
<dbReference type="PROSITE" id="PS51755">
    <property type="entry name" value="OMPR_PHOB"/>
    <property type="match status" value="1"/>
</dbReference>
<dbReference type="GO" id="GO:0005829">
    <property type="term" value="C:cytosol"/>
    <property type="evidence" value="ECO:0007669"/>
    <property type="project" value="TreeGrafter"/>
</dbReference>
<dbReference type="InterPro" id="IPR036388">
    <property type="entry name" value="WH-like_DNA-bd_sf"/>
</dbReference>
<proteinExistence type="predicted"/>
<dbReference type="FunFam" id="3.40.50.2300:FF:000001">
    <property type="entry name" value="DNA-binding response regulator PhoB"/>
    <property type="match status" value="1"/>
</dbReference>
<dbReference type="Gene3D" id="3.40.50.2300">
    <property type="match status" value="1"/>
</dbReference>
<dbReference type="Gene3D" id="6.10.250.690">
    <property type="match status" value="1"/>
</dbReference>
<feature type="modified residue" description="4-aspartylphosphate" evidence="8">
    <location>
        <position position="125"/>
    </location>
</feature>
<dbReference type="EMBL" id="FZOT01000007">
    <property type="protein sequence ID" value="SNS82995.1"/>
    <property type="molecule type" value="Genomic_DNA"/>
</dbReference>
<dbReference type="PANTHER" id="PTHR48111">
    <property type="entry name" value="REGULATOR OF RPOS"/>
    <property type="match status" value="1"/>
</dbReference>
<evidence type="ECO:0000256" key="6">
    <source>
        <dbReference type="ARBA" id="ARBA00023125"/>
    </source>
</evidence>
<dbReference type="Pfam" id="PF00072">
    <property type="entry name" value="Response_reg"/>
    <property type="match status" value="1"/>
</dbReference>
<dbReference type="InterPro" id="IPR016032">
    <property type="entry name" value="Sig_transdc_resp-reg_C-effctor"/>
</dbReference>
<dbReference type="SMART" id="SM00448">
    <property type="entry name" value="REC"/>
    <property type="match status" value="1"/>
</dbReference>
<dbReference type="GO" id="GO:0000976">
    <property type="term" value="F:transcription cis-regulatory region binding"/>
    <property type="evidence" value="ECO:0007669"/>
    <property type="project" value="TreeGrafter"/>
</dbReference>
<feature type="domain" description="OmpR/PhoB-type" evidence="11">
    <location>
        <begin position="201"/>
        <end position="300"/>
    </location>
</feature>
<keyword evidence="2" id="KW-0963">Cytoplasm</keyword>
<evidence type="ECO:0000256" key="9">
    <source>
        <dbReference type="PROSITE-ProRule" id="PRU01091"/>
    </source>
</evidence>
<dbReference type="SUPFAM" id="SSF52172">
    <property type="entry name" value="CheY-like"/>
    <property type="match status" value="1"/>
</dbReference>
<dbReference type="Pfam" id="PF00486">
    <property type="entry name" value="Trans_reg_C"/>
    <property type="match status" value="1"/>
</dbReference>
<evidence type="ECO:0000259" key="11">
    <source>
        <dbReference type="PROSITE" id="PS51755"/>
    </source>
</evidence>
<keyword evidence="7" id="KW-0804">Transcription</keyword>